<dbReference type="Proteomes" id="UP000266328">
    <property type="component" value="Unassembled WGS sequence"/>
</dbReference>
<evidence type="ECO:0000313" key="1">
    <source>
        <dbReference type="EMBL" id="RIE05697.1"/>
    </source>
</evidence>
<name>A0A398D0P7_9BACT</name>
<evidence type="ECO:0000313" key="2">
    <source>
        <dbReference type="Proteomes" id="UP000266328"/>
    </source>
</evidence>
<dbReference type="AlphaFoldDB" id="A0A398D0P7"/>
<dbReference type="EMBL" id="QXIS01000033">
    <property type="protein sequence ID" value="RIE05697.1"/>
    <property type="molecule type" value="Genomic_DNA"/>
</dbReference>
<sequence>MSWFLPSQKLLHKVRTGSHVTKVYDTAQTPCVRMLARMDVSEETKRRLLATRAKLDLTSLHHEILLCQEHLDEIAKRR</sequence>
<gene>
    <name evidence="1" type="ORF">SMC7_05965</name>
</gene>
<comment type="caution">
    <text evidence="1">The sequence shown here is derived from an EMBL/GenBank/DDBJ whole genome shotgun (WGS) entry which is preliminary data.</text>
</comment>
<reference evidence="1 2" key="1">
    <citation type="submission" date="2018-09" db="EMBL/GenBank/DDBJ databases">
        <title>Discovery and Ecogenomic Context for Candidatus Cryosericales, a Global Caldiserica Order Active in Thawing Permafrost.</title>
        <authorList>
            <person name="Martinez M.A."/>
            <person name="Woodcroft B.J."/>
            <person name="Ignacio Espinoza J.C."/>
            <person name="Zayed A."/>
            <person name="Singleton C.M."/>
            <person name="Boyd J."/>
            <person name="Li Y.-F."/>
            <person name="Purvine S."/>
            <person name="Maughan H."/>
            <person name="Hodgkins S.B."/>
            <person name="Anderson D."/>
            <person name="Sederholm M."/>
            <person name="Temperton B."/>
            <person name="Saleska S.R."/>
            <person name="Tyson G.W."/>
            <person name="Rich V.I."/>
        </authorList>
    </citation>
    <scope>NUCLEOTIDE SEQUENCE [LARGE SCALE GENOMIC DNA]</scope>
    <source>
        <strain evidence="1 2">SMC7</strain>
    </source>
</reference>
<organism evidence="1 2">
    <name type="scientific">Candidatus Cryosericum terrychapinii</name>
    <dbReference type="NCBI Taxonomy" id="2290919"/>
    <lineage>
        <taxon>Bacteria</taxon>
        <taxon>Pseudomonadati</taxon>
        <taxon>Caldisericota/Cryosericota group</taxon>
        <taxon>Candidatus Cryosericota</taxon>
        <taxon>Candidatus Cryosericia</taxon>
        <taxon>Candidatus Cryosericales</taxon>
        <taxon>Candidatus Cryosericaceae</taxon>
        <taxon>Candidatus Cryosericum</taxon>
    </lineage>
</organism>
<keyword evidence="2" id="KW-1185">Reference proteome</keyword>
<protein>
    <submittedName>
        <fullName evidence="1">Uncharacterized protein</fullName>
    </submittedName>
</protein>
<proteinExistence type="predicted"/>
<accession>A0A398D0P7</accession>